<comment type="caution">
    <text evidence="1">The sequence shown here is derived from an EMBL/GenBank/DDBJ whole genome shotgun (WGS) entry which is preliminary data.</text>
</comment>
<evidence type="ECO:0000313" key="2">
    <source>
        <dbReference type="Proteomes" id="UP000712281"/>
    </source>
</evidence>
<dbReference type="EMBL" id="QGKW02001988">
    <property type="protein sequence ID" value="KAF2553613.1"/>
    <property type="molecule type" value="Genomic_DNA"/>
</dbReference>
<dbReference type="Proteomes" id="UP000712281">
    <property type="component" value="Unassembled WGS sequence"/>
</dbReference>
<organism evidence="1 2">
    <name type="scientific">Brassica cretica</name>
    <name type="common">Mustard</name>
    <dbReference type="NCBI Taxonomy" id="69181"/>
    <lineage>
        <taxon>Eukaryota</taxon>
        <taxon>Viridiplantae</taxon>
        <taxon>Streptophyta</taxon>
        <taxon>Embryophyta</taxon>
        <taxon>Tracheophyta</taxon>
        <taxon>Spermatophyta</taxon>
        <taxon>Magnoliopsida</taxon>
        <taxon>eudicotyledons</taxon>
        <taxon>Gunneridae</taxon>
        <taxon>Pentapetalae</taxon>
        <taxon>rosids</taxon>
        <taxon>malvids</taxon>
        <taxon>Brassicales</taxon>
        <taxon>Brassicaceae</taxon>
        <taxon>Brassiceae</taxon>
        <taxon>Brassica</taxon>
    </lineage>
</organism>
<reference evidence="1" key="1">
    <citation type="submission" date="2019-12" db="EMBL/GenBank/DDBJ databases">
        <title>Genome sequencing and annotation of Brassica cretica.</title>
        <authorList>
            <person name="Studholme D.J."/>
            <person name="Sarris P.F."/>
        </authorList>
    </citation>
    <scope>NUCLEOTIDE SEQUENCE</scope>
    <source>
        <strain evidence="1">PFS-001/15</strain>
        <tissue evidence="1">Leaf</tissue>
    </source>
</reference>
<sequence length="71" mass="8502">MVMEFKNLFSCFTRGDDNCWNRAKVKKYYRSVFDGEMMKASVRQSCELRHEQRKIRGEDMKIFVAIKTSLI</sequence>
<dbReference type="AlphaFoldDB" id="A0A8S9H6C1"/>
<gene>
    <name evidence="1" type="ORF">F2Q68_00037689</name>
</gene>
<proteinExistence type="predicted"/>
<protein>
    <submittedName>
        <fullName evidence="1">Uncharacterized protein</fullName>
    </submittedName>
</protein>
<name>A0A8S9H6C1_BRACR</name>
<accession>A0A8S9H6C1</accession>
<evidence type="ECO:0000313" key="1">
    <source>
        <dbReference type="EMBL" id="KAF2553613.1"/>
    </source>
</evidence>